<keyword evidence="6" id="KW-1185">Reference proteome</keyword>
<dbReference type="PANTHER" id="PTHR21368">
    <property type="entry name" value="50S RIBOSOMAL PROTEIN L9"/>
    <property type="match status" value="1"/>
</dbReference>
<dbReference type="EMBL" id="KV875093">
    <property type="protein sequence ID" value="OIW35006.1"/>
    <property type="molecule type" value="Genomic_DNA"/>
</dbReference>
<dbReference type="Pfam" id="PF01281">
    <property type="entry name" value="Ribosomal_L9_N"/>
    <property type="match status" value="1"/>
</dbReference>
<dbReference type="InterPro" id="IPR000244">
    <property type="entry name" value="Ribosomal_bL9"/>
</dbReference>
<evidence type="ECO:0000313" key="6">
    <source>
        <dbReference type="Proteomes" id="UP000182658"/>
    </source>
</evidence>
<gene>
    <name evidence="5" type="ORF">CONLIGDRAFT_665675</name>
</gene>
<dbReference type="GO" id="GO:0006412">
    <property type="term" value="P:translation"/>
    <property type="evidence" value="ECO:0007669"/>
    <property type="project" value="InterPro"/>
</dbReference>
<evidence type="ECO:0000256" key="2">
    <source>
        <dbReference type="ARBA" id="ARBA00022980"/>
    </source>
</evidence>
<dbReference type="GO" id="GO:0003735">
    <property type="term" value="F:structural constituent of ribosome"/>
    <property type="evidence" value="ECO:0007669"/>
    <property type="project" value="InterPro"/>
</dbReference>
<evidence type="ECO:0000313" key="5">
    <source>
        <dbReference type="EMBL" id="OIW35006.1"/>
    </source>
</evidence>
<name>A0A1J7J5E2_9PEZI</name>
<dbReference type="InterPro" id="IPR036935">
    <property type="entry name" value="Ribosomal_bL9_N_sf"/>
</dbReference>
<protein>
    <recommendedName>
        <fullName evidence="4">Ribosomal protein L9 domain-containing protein</fullName>
    </recommendedName>
</protein>
<dbReference type="STRING" id="1408157.A0A1J7J5E2"/>
<dbReference type="SUPFAM" id="SSF55658">
    <property type="entry name" value="L9 N-domain-like"/>
    <property type="match status" value="1"/>
</dbReference>
<keyword evidence="3" id="KW-0687">Ribonucleoprotein</keyword>
<dbReference type="InParanoid" id="A0A1J7J5E2"/>
<dbReference type="OrthoDB" id="2150604at2759"/>
<comment type="similarity">
    <text evidence="1">Belongs to the bacterial ribosomal protein bL9 family.</text>
</comment>
<dbReference type="InterPro" id="IPR009027">
    <property type="entry name" value="Ribosomal_bL9/RNase_H1_N"/>
</dbReference>
<accession>A0A1J7J5E2</accession>
<dbReference type="Proteomes" id="UP000182658">
    <property type="component" value="Unassembled WGS sequence"/>
</dbReference>
<dbReference type="InterPro" id="IPR020070">
    <property type="entry name" value="Ribosomal_bL9_N"/>
</dbReference>
<reference evidence="5 6" key="1">
    <citation type="submission" date="2016-10" db="EMBL/GenBank/DDBJ databases">
        <title>Draft genome sequence of Coniochaeta ligniaria NRRL30616, a lignocellulolytic fungus for bioabatement of inhibitors in plant biomass hydrolysates.</title>
        <authorList>
            <consortium name="DOE Joint Genome Institute"/>
            <person name="Jimenez D.J."/>
            <person name="Hector R.E."/>
            <person name="Riley R."/>
            <person name="Sun H."/>
            <person name="Grigoriev I.V."/>
            <person name="Van Elsas J.D."/>
            <person name="Nichols N.N."/>
        </authorList>
    </citation>
    <scope>NUCLEOTIDE SEQUENCE [LARGE SCALE GENOMIC DNA]</scope>
    <source>
        <strain evidence="5 6">NRRL 30616</strain>
    </source>
</reference>
<dbReference type="Gene3D" id="3.40.5.10">
    <property type="entry name" value="Ribosomal protein L9, N-terminal domain"/>
    <property type="match status" value="1"/>
</dbReference>
<dbReference type="GO" id="GO:1990904">
    <property type="term" value="C:ribonucleoprotein complex"/>
    <property type="evidence" value="ECO:0007669"/>
    <property type="project" value="UniProtKB-KW"/>
</dbReference>
<organism evidence="5 6">
    <name type="scientific">Coniochaeta ligniaria NRRL 30616</name>
    <dbReference type="NCBI Taxonomy" id="1408157"/>
    <lineage>
        <taxon>Eukaryota</taxon>
        <taxon>Fungi</taxon>
        <taxon>Dikarya</taxon>
        <taxon>Ascomycota</taxon>
        <taxon>Pezizomycotina</taxon>
        <taxon>Sordariomycetes</taxon>
        <taxon>Sordariomycetidae</taxon>
        <taxon>Coniochaetales</taxon>
        <taxon>Coniochaetaceae</taxon>
        <taxon>Coniochaeta</taxon>
    </lineage>
</organism>
<dbReference type="GO" id="GO:0005840">
    <property type="term" value="C:ribosome"/>
    <property type="evidence" value="ECO:0007669"/>
    <property type="project" value="UniProtKB-KW"/>
</dbReference>
<evidence type="ECO:0000256" key="1">
    <source>
        <dbReference type="ARBA" id="ARBA00010605"/>
    </source>
</evidence>
<dbReference type="AlphaFoldDB" id="A0A1J7J5E2"/>
<proteinExistence type="inferred from homology"/>
<keyword evidence="2" id="KW-0689">Ribosomal protein</keyword>
<sequence length="309" mass="34260">MAAPIFGRTPTCLNCIRRLITTPASSPLASSSTTWTAAPISPFSFSRPQIRNKSKHHYDEGVIVRLLEDIPRYGRKDAIFRVDRGRMRNLWYPKNKAEYMTAQRFAELGLSRKDDVGEREHDFRAHEKAGEAVDEEPAPAPKMTAAEEAVSAYTLATLTRVSMQPERIHALLSTLIVPTLTFHRKPIPAPPAEPEAPPQRRSPLLAQHVLDIPTEAAKKQPEAQAIFGSVSTTDILLAVKSDLALDPEASRITLDARGIRFLGLEEDADRVKSLGSWEVEIAVPGASKFTPEVQFVRRTVEVLPAEDVE</sequence>
<evidence type="ECO:0000256" key="3">
    <source>
        <dbReference type="ARBA" id="ARBA00023274"/>
    </source>
</evidence>
<evidence type="ECO:0000259" key="4">
    <source>
        <dbReference type="Pfam" id="PF01281"/>
    </source>
</evidence>
<feature type="domain" description="Ribosomal protein L9" evidence="4">
    <location>
        <begin position="64"/>
        <end position="108"/>
    </location>
</feature>